<dbReference type="AlphaFoldDB" id="A0A410Q8Y8"/>
<feature type="domain" description="PRD" evidence="6">
    <location>
        <begin position="314"/>
        <end position="421"/>
    </location>
</feature>
<keyword evidence="4" id="KW-0804">Transcription</keyword>
<feature type="domain" description="PTS EIIB type-2" evidence="5">
    <location>
        <begin position="424"/>
        <end position="515"/>
    </location>
</feature>
<dbReference type="SUPFAM" id="SSF63520">
    <property type="entry name" value="PTS-regulatory domain, PRD"/>
    <property type="match status" value="3"/>
</dbReference>
<dbReference type="InterPro" id="IPR011608">
    <property type="entry name" value="PRD"/>
</dbReference>
<evidence type="ECO:0000313" key="8">
    <source>
        <dbReference type="Proteomes" id="UP000287969"/>
    </source>
</evidence>
<dbReference type="InterPro" id="IPR013011">
    <property type="entry name" value="PTS_EIIB_2"/>
</dbReference>
<dbReference type="EMBL" id="CP035282">
    <property type="protein sequence ID" value="QAT60453.1"/>
    <property type="molecule type" value="Genomic_DNA"/>
</dbReference>
<dbReference type="InterPro" id="IPR036095">
    <property type="entry name" value="PTS_EIIB-like_sf"/>
</dbReference>
<feature type="domain" description="PRD" evidence="6">
    <location>
        <begin position="576"/>
        <end position="674"/>
    </location>
</feature>
<organism evidence="7 8">
    <name type="scientific">Acidilutibacter cellobiosedens</name>
    <dbReference type="NCBI Taxonomy" id="2507161"/>
    <lineage>
        <taxon>Bacteria</taxon>
        <taxon>Bacillati</taxon>
        <taxon>Bacillota</taxon>
        <taxon>Tissierellia</taxon>
        <taxon>Tissierellales</taxon>
        <taxon>Acidilutibacteraceae</taxon>
        <taxon>Acidilutibacter</taxon>
    </lineage>
</organism>
<keyword evidence="3" id="KW-0805">Transcription regulation</keyword>
<dbReference type="RefSeq" id="WP_128751822.1">
    <property type="nucleotide sequence ID" value="NZ_CP035282.1"/>
</dbReference>
<dbReference type="PANTHER" id="PTHR30185">
    <property type="entry name" value="CRYPTIC BETA-GLUCOSIDE BGL OPERON ANTITERMINATOR"/>
    <property type="match status" value="1"/>
</dbReference>
<dbReference type="GO" id="GO:0008982">
    <property type="term" value="F:protein-N(PI)-phosphohistidine-sugar phosphotransferase activity"/>
    <property type="evidence" value="ECO:0007669"/>
    <property type="project" value="InterPro"/>
</dbReference>
<dbReference type="Pfam" id="PF08279">
    <property type="entry name" value="HTH_11"/>
    <property type="match status" value="2"/>
</dbReference>
<dbReference type="Gene3D" id="1.10.1790.10">
    <property type="entry name" value="PRD domain"/>
    <property type="match status" value="3"/>
</dbReference>
<dbReference type="KEGG" id="spoa:EQM13_02125"/>
<dbReference type="SUPFAM" id="SSF52794">
    <property type="entry name" value="PTS system IIB component-like"/>
    <property type="match status" value="1"/>
</dbReference>
<proteinExistence type="predicted"/>
<dbReference type="InterPro" id="IPR013196">
    <property type="entry name" value="HTH_11"/>
</dbReference>
<dbReference type="GO" id="GO:0009401">
    <property type="term" value="P:phosphoenolpyruvate-dependent sugar phosphotransferase system"/>
    <property type="evidence" value="ECO:0007669"/>
    <property type="project" value="InterPro"/>
</dbReference>
<evidence type="ECO:0000256" key="1">
    <source>
        <dbReference type="ARBA" id="ARBA00022679"/>
    </source>
</evidence>
<evidence type="ECO:0000259" key="5">
    <source>
        <dbReference type="PROSITE" id="PS51099"/>
    </source>
</evidence>
<dbReference type="PROSITE" id="PS51099">
    <property type="entry name" value="PTS_EIIB_TYPE_2"/>
    <property type="match status" value="1"/>
</dbReference>
<dbReference type="InterPro" id="IPR036390">
    <property type="entry name" value="WH_DNA-bd_sf"/>
</dbReference>
<reference evidence="8" key="1">
    <citation type="submission" date="2019-01" db="EMBL/GenBank/DDBJ databases">
        <title>Draft genomes of a novel of Sporanaerobacter strains.</title>
        <authorList>
            <person name="Ma S."/>
        </authorList>
    </citation>
    <scope>NUCLEOTIDE SEQUENCE [LARGE SCALE GENOMIC DNA]</scope>
    <source>
        <strain evidence="8">NJN-17</strain>
    </source>
</reference>
<dbReference type="Pfam" id="PF00874">
    <property type="entry name" value="PRD"/>
    <property type="match status" value="3"/>
</dbReference>
<dbReference type="Gene3D" id="3.40.50.2300">
    <property type="match status" value="1"/>
</dbReference>
<evidence type="ECO:0000256" key="4">
    <source>
        <dbReference type="ARBA" id="ARBA00023163"/>
    </source>
</evidence>
<dbReference type="InterPro" id="IPR050661">
    <property type="entry name" value="BglG_antiterminators"/>
</dbReference>
<dbReference type="Proteomes" id="UP000287969">
    <property type="component" value="Chromosome"/>
</dbReference>
<dbReference type="InterPro" id="IPR036388">
    <property type="entry name" value="WH-like_DNA-bd_sf"/>
</dbReference>
<protein>
    <submittedName>
        <fullName evidence="7">Transcription antiterminator</fullName>
    </submittedName>
</protein>
<keyword evidence="8" id="KW-1185">Reference proteome</keyword>
<dbReference type="PANTHER" id="PTHR30185:SF18">
    <property type="entry name" value="TRANSCRIPTIONAL REGULATOR MTLR"/>
    <property type="match status" value="1"/>
</dbReference>
<dbReference type="GO" id="GO:0006355">
    <property type="term" value="P:regulation of DNA-templated transcription"/>
    <property type="evidence" value="ECO:0007669"/>
    <property type="project" value="InterPro"/>
</dbReference>
<evidence type="ECO:0000313" key="7">
    <source>
        <dbReference type="EMBL" id="QAT60453.1"/>
    </source>
</evidence>
<evidence type="ECO:0000256" key="3">
    <source>
        <dbReference type="ARBA" id="ARBA00023015"/>
    </source>
</evidence>
<dbReference type="InterPro" id="IPR036634">
    <property type="entry name" value="PRD_sf"/>
</dbReference>
<name>A0A410Q8Y8_9FIRM</name>
<keyword evidence="2" id="KW-0677">Repeat</keyword>
<gene>
    <name evidence="7" type="ORF">EQM13_02125</name>
</gene>
<evidence type="ECO:0000259" key="6">
    <source>
        <dbReference type="PROSITE" id="PS51372"/>
    </source>
</evidence>
<dbReference type="Gene3D" id="1.10.10.10">
    <property type="entry name" value="Winged helix-like DNA-binding domain superfamily/Winged helix DNA-binding domain"/>
    <property type="match status" value="2"/>
</dbReference>
<keyword evidence="1" id="KW-0808">Transferase</keyword>
<sequence>MYVLNERQSAIIMDLVKSRNPVTAKALSFKYNVSIRTVRYDIEIVEKWLYEGKFNFVRKHGTGMWLNVTDKERENIRIKLHGTDPYVKFFSKDERKKIVIKELLKSLSPVNSEYLCEKTGVSKTTLLEDMREVREMLSRKGVFVEGKPGIGYVLEGDEKDIRKLISQILLSDFDRFELIDILNEISSSRQIDLNDIKKDLNLAHNINIEDIKDAISSSKKIYDFYIPDSSYISLIVHIAIAVDRLLSNQEIKLSAERINLLQSYKEYKLAKEISLNLEKTYNISIPEAEIANITFHLISANLKMNYFNNKNIYDSNDDLIDAVNNMINYLKNKLVLPQKSLESLKVDLLSHLKLTLKKIELNIPNENPLLEQIKENYRKYYTLTEEIAPIFKRSTGITLTDDEIGYITLHIAAHGEFNKENMTRNVLLVCTTGKGTAKVLKAKLKRDMPELVVKDTVSIFDLEDGNVPLENIDFIISTFPASDIKVPVIEVNPIITEKDISRIRSRIYGEDYRVMPYMFTEDDYLLDSLMSVVNKYVDCEDQYKLRDELGYVMEFIINHSSGDKVFNNFSLNKSSENIALIMADIGEMLEELKEYLKGEESYSKIWGLAIHLIMAIPRWNSKKGKNYDDFSKDIMTEKEGKIYKVVSHYINKIADKYNIFIPENEIISIVKYFE</sequence>
<feature type="domain" description="PRD" evidence="6">
    <location>
        <begin position="202"/>
        <end position="307"/>
    </location>
</feature>
<dbReference type="PROSITE" id="PS51372">
    <property type="entry name" value="PRD_2"/>
    <property type="match status" value="3"/>
</dbReference>
<accession>A0A410Q8Y8</accession>
<dbReference type="SUPFAM" id="SSF46785">
    <property type="entry name" value="Winged helix' DNA-binding domain"/>
    <property type="match status" value="1"/>
</dbReference>
<dbReference type="OrthoDB" id="3175596at2"/>
<evidence type="ECO:0000256" key="2">
    <source>
        <dbReference type="ARBA" id="ARBA00022737"/>
    </source>
</evidence>
<dbReference type="CDD" id="cd05568">
    <property type="entry name" value="PTS_IIB_bgl_like"/>
    <property type="match status" value="1"/>
</dbReference>